<dbReference type="SUPFAM" id="SSF53155">
    <property type="entry name" value="Methylated DNA-protein cysteine methyltransferase domain"/>
    <property type="match status" value="1"/>
</dbReference>
<keyword evidence="6" id="KW-0227">DNA damage</keyword>
<gene>
    <name evidence="10" type="ORF">FC14_GL000079</name>
</gene>
<sequence>MDYTCVTIADHSYYLAASSTGLCFVGSPDGIFQELVSFYPRATLTPTTSNSILLAAQAQLDAYFKKATQNFNVPLDFTVGTAFQQTVWQQLTQIPYGQTLSYQELATRLAQPNASRAVASAVAKNPLLIIVPCHRIIRADGSLGDFRAGKAFKRQLLELEQADLNSK</sequence>
<comment type="catalytic activity">
    <reaction evidence="1">
        <text>a 4-O-methyl-thymidine in DNA + L-cysteinyl-[protein] = a thymidine in DNA + S-methyl-L-cysteinyl-[protein]</text>
        <dbReference type="Rhea" id="RHEA:53428"/>
        <dbReference type="Rhea" id="RHEA-COMP:10131"/>
        <dbReference type="Rhea" id="RHEA-COMP:10132"/>
        <dbReference type="Rhea" id="RHEA-COMP:13555"/>
        <dbReference type="Rhea" id="RHEA-COMP:13556"/>
        <dbReference type="ChEBI" id="CHEBI:29950"/>
        <dbReference type="ChEBI" id="CHEBI:82612"/>
        <dbReference type="ChEBI" id="CHEBI:137386"/>
        <dbReference type="ChEBI" id="CHEBI:137387"/>
        <dbReference type="EC" id="2.1.1.63"/>
    </reaction>
</comment>
<evidence type="ECO:0000313" key="10">
    <source>
        <dbReference type="EMBL" id="KRM64069.1"/>
    </source>
</evidence>
<evidence type="ECO:0000256" key="5">
    <source>
        <dbReference type="ARBA" id="ARBA00022679"/>
    </source>
</evidence>
<evidence type="ECO:0000313" key="11">
    <source>
        <dbReference type="Proteomes" id="UP000051008"/>
    </source>
</evidence>
<keyword evidence="7" id="KW-0234">DNA repair</keyword>
<dbReference type="CDD" id="cd06445">
    <property type="entry name" value="ATase"/>
    <property type="match status" value="1"/>
</dbReference>
<keyword evidence="4" id="KW-0489">Methyltransferase</keyword>
<dbReference type="FunFam" id="1.10.10.10:FF:000214">
    <property type="entry name" value="Methylated-DNA--protein-cysteine methyltransferase"/>
    <property type="match status" value="1"/>
</dbReference>
<dbReference type="PANTHER" id="PTHR10815">
    <property type="entry name" value="METHYLATED-DNA--PROTEIN-CYSTEINE METHYLTRANSFERASE"/>
    <property type="match status" value="1"/>
</dbReference>
<keyword evidence="11" id="KW-1185">Reference proteome</keyword>
<evidence type="ECO:0000259" key="9">
    <source>
        <dbReference type="Pfam" id="PF01035"/>
    </source>
</evidence>
<dbReference type="EC" id="2.1.1.63" evidence="3"/>
<evidence type="ECO:0000256" key="8">
    <source>
        <dbReference type="ARBA" id="ARBA00049348"/>
    </source>
</evidence>
<dbReference type="SUPFAM" id="SSF46767">
    <property type="entry name" value="Methylated DNA-protein cysteine methyltransferase, C-terminal domain"/>
    <property type="match status" value="1"/>
</dbReference>
<protein>
    <recommendedName>
        <fullName evidence="3">methylated-DNA--[protein]-cysteine S-methyltransferase</fullName>
        <ecNumber evidence="3">2.1.1.63</ecNumber>
    </recommendedName>
</protein>
<reference evidence="10 11" key="1">
    <citation type="journal article" date="2015" name="Genome Announc.">
        <title>Expanding the biotechnology potential of lactobacilli through comparative genomics of 213 strains and associated genera.</title>
        <authorList>
            <person name="Sun Z."/>
            <person name="Harris H.M."/>
            <person name="McCann A."/>
            <person name="Guo C."/>
            <person name="Argimon S."/>
            <person name="Zhang W."/>
            <person name="Yang X."/>
            <person name="Jeffery I.B."/>
            <person name="Cooney J.C."/>
            <person name="Kagawa T.F."/>
            <person name="Liu W."/>
            <person name="Song Y."/>
            <person name="Salvetti E."/>
            <person name="Wrobel A."/>
            <person name="Rasinkangas P."/>
            <person name="Parkhill J."/>
            <person name="Rea M.C."/>
            <person name="O'Sullivan O."/>
            <person name="Ritari J."/>
            <person name="Douillard F.P."/>
            <person name="Paul Ross R."/>
            <person name="Yang R."/>
            <person name="Briner A.E."/>
            <person name="Felis G.E."/>
            <person name="de Vos W.M."/>
            <person name="Barrangou R."/>
            <person name="Klaenhammer T.R."/>
            <person name="Caufield P.W."/>
            <person name="Cui Y."/>
            <person name="Zhang H."/>
            <person name="O'Toole P.W."/>
        </authorList>
    </citation>
    <scope>NUCLEOTIDE SEQUENCE [LARGE SCALE GENOMIC DNA]</scope>
    <source>
        <strain evidence="10 11">DSM 20509</strain>
    </source>
</reference>
<evidence type="ECO:0000256" key="3">
    <source>
        <dbReference type="ARBA" id="ARBA00011918"/>
    </source>
</evidence>
<dbReference type="RefSeq" id="WP_056976832.1">
    <property type="nucleotide sequence ID" value="NZ_AYYP01000044.1"/>
</dbReference>
<comment type="caution">
    <text evidence="10">The sequence shown here is derived from an EMBL/GenBank/DDBJ whole genome shotgun (WGS) entry which is preliminary data.</text>
</comment>
<dbReference type="InterPro" id="IPR036388">
    <property type="entry name" value="WH-like_DNA-bd_sf"/>
</dbReference>
<dbReference type="InterPro" id="IPR036217">
    <property type="entry name" value="MethylDNA_cys_MeTrfase_DNAb"/>
</dbReference>
<dbReference type="Pfam" id="PF01035">
    <property type="entry name" value="DNA_binding_1"/>
    <property type="match status" value="1"/>
</dbReference>
<dbReference type="GO" id="GO:0032259">
    <property type="term" value="P:methylation"/>
    <property type="evidence" value="ECO:0007669"/>
    <property type="project" value="UniProtKB-KW"/>
</dbReference>
<dbReference type="PATRIC" id="fig|1423718.3.peg.81"/>
<keyword evidence="5" id="KW-0808">Transferase</keyword>
<evidence type="ECO:0000256" key="7">
    <source>
        <dbReference type="ARBA" id="ARBA00023204"/>
    </source>
</evidence>
<dbReference type="AlphaFoldDB" id="A0A0R2ABG5"/>
<dbReference type="NCBIfam" id="TIGR00589">
    <property type="entry name" value="ogt"/>
    <property type="match status" value="1"/>
</dbReference>
<comment type="similarity">
    <text evidence="2">Belongs to the MGMT family.</text>
</comment>
<dbReference type="Proteomes" id="UP000051008">
    <property type="component" value="Unassembled WGS sequence"/>
</dbReference>
<feature type="domain" description="Methylated-DNA-[protein]-cysteine S-methyltransferase DNA binding" evidence="9">
    <location>
        <begin position="82"/>
        <end position="161"/>
    </location>
</feature>
<organism evidence="10 11">
    <name type="scientific">Ligilactobacillus agilis DSM 20509</name>
    <dbReference type="NCBI Taxonomy" id="1423718"/>
    <lineage>
        <taxon>Bacteria</taxon>
        <taxon>Bacillati</taxon>
        <taxon>Bacillota</taxon>
        <taxon>Bacilli</taxon>
        <taxon>Lactobacillales</taxon>
        <taxon>Lactobacillaceae</taxon>
        <taxon>Ligilactobacillus</taxon>
    </lineage>
</organism>
<proteinExistence type="inferred from homology"/>
<evidence type="ECO:0000256" key="1">
    <source>
        <dbReference type="ARBA" id="ARBA00001286"/>
    </source>
</evidence>
<name>A0A0R2ABG5_9LACO</name>
<dbReference type="PROSITE" id="PS00374">
    <property type="entry name" value="MGMT"/>
    <property type="match status" value="1"/>
</dbReference>
<dbReference type="Gene3D" id="3.30.160.70">
    <property type="entry name" value="Methylated DNA-protein cysteine methyltransferase domain"/>
    <property type="match status" value="1"/>
</dbReference>
<dbReference type="EMBL" id="AYYP01000044">
    <property type="protein sequence ID" value="KRM64069.1"/>
    <property type="molecule type" value="Genomic_DNA"/>
</dbReference>
<dbReference type="InterPro" id="IPR014048">
    <property type="entry name" value="MethylDNA_cys_MeTrfase_DNA-bd"/>
</dbReference>
<dbReference type="OrthoDB" id="9802228at2"/>
<evidence type="ECO:0000256" key="6">
    <source>
        <dbReference type="ARBA" id="ARBA00022763"/>
    </source>
</evidence>
<dbReference type="InterPro" id="IPR036631">
    <property type="entry name" value="MGMT_N_sf"/>
</dbReference>
<dbReference type="GO" id="GO:0003908">
    <property type="term" value="F:methylated-DNA-[protein]-cysteine S-methyltransferase activity"/>
    <property type="evidence" value="ECO:0007669"/>
    <property type="project" value="UniProtKB-EC"/>
</dbReference>
<comment type="catalytic activity">
    <reaction evidence="8">
        <text>a 6-O-methyl-2'-deoxyguanosine in DNA + L-cysteinyl-[protein] = S-methyl-L-cysteinyl-[protein] + a 2'-deoxyguanosine in DNA</text>
        <dbReference type="Rhea" id="RHEA:24000"/>
        <dbReference type="Rhea" id="RHEA-COMP:10131"/>
        <dbReference type="Rhea" id="RHEA-COMP:10132"/>
        <dbReference type="Rhea" id="RHEA-COMP:11367"/>
        <dbReference type="Rhea" id="RHEA-COMP:11368"/>
        <dbReference type="ChEBI" id="CHEBI:29950"/>
        <dbReference type="ChEBI" id="CHEBI:82612"/>
        <dbReference type="ChEBI" id="CHEBI:85445"/>
        <dbReference type="ChEBI" id="CHEBI:85448"/>
        <dbReference type="EC" id="2.1.1.63"/>
    </reaction>
</comment>
<dbReference type="Gene3D" id="1.10.10.10">
    <property type="entry name" value="Winged helix-like DNA-binding domain superfamily/Winged helix DNA-binding domain"/>
    <property type="match status" value="1"/>
</dbReference>
<dbReference type="PANTHER" id="PTHR10815:SF12">
    <property type="entry name" value="METHYLATED-DNA--PROTEIN-CYSTEINE METHYLTRANSFERASE, INDUCIBLE"/>
    <property type="match status" value="1"/>
</dbReference>
<evidence type="ECO:0000256" key="4">
    <source>
        <dbReference type="ARBA" id="ARBA00022603"/>
    </source>
</evidence>
<dbReference type="GO" id="GO:0006281">
    <property type="term" value="P:DNA repair"/>
    <property type="evidence" value="ECO:0007669"/>
    <property type="project" value="UniProtKB-KW"/>
</dbReference>
<accession>A0A0R2ABG5</accession>
<evidence type="ECO:0000256" key="2">
    <source>
        <dbReference type="ARBA" id="ARBA00008711"/>
    </source>
</evidence>
<dbReference type="InterPro" id="IPR001497">
    <property type="entry name" value="MethylDNA_cys_MeTrfase_AS"/>
</dbReference>